<organism evidence="9 10">
    <name type="scientific">Litoribacter ruber</name>
    <dbReference type="NCBI Taxonomy" id="702568"/>
    <lineage>
        <taxon>Bacteria</taxon>
        <taxon>Pseudomonadati</taxon>
        <taxon>Bacteroidota</taxon>
        <taxon>Cytophagia</taxon>
        <taxon>Cytophagales</taxon>
        <taxon>Cyclobacteriaceae</taxon>
        <taxon>Litoribacter</taxon>
    </lineage>
</organism>
<name>A0AAP2CKC7_9BACT</name>
<evidence type="ECO:0000256" key="6">
    <source>
        <dbReference type="PIRSR" id="PIRSR606710-1"/>
    </source>
</evidence>
<dbReference type="Proteomes" id="UP001319104">
    <property type="component" value="Unassembled WGS sequence"/>
</dbReference>
<evidence type="ECO:0000313" key="10">
    <source>
        <dbReference type="Proteomes" id="UP001319104"/>
    </source>
</evidence>
<reference evidence="9 10" key="1">
    <citation type="submission" date="2021-05" db="EMBL/GenBank/DDBJ databases">
        <authorList>
            <person name="Zhang Z.D."/>
            <person name="Osman G."/>
        </authorList>
    </citation>
    <scope>NUCLEOTIDE SEQUENCE [LARGE SCALE GENOMIC DNA]</scope>
    <source>
        <strain evidence="9 10">KCTC 32217</strain>
    </source>
</reference>
<dbReference type="InterPro" id="IPR023296">
    <property type="entry name" value="Glyco_hydro_beta-prop_sf"/>
</dbReference>
<comment type="similarity">
    <text evidence="1 8">Belongs to the glycosyl hydrolase 43 family.</text>
</comment>
<evidence type="ECO:0000256" key="5">
    <source>
        <dbReference type="ARBA" id="ARBA00023295"/>
    </source>
</evidence>
<keyword evidence="10" id="KW-1185">Reference proteome</keyword>
<protein>
    <submittedName>
        <fullName evidence="9">Glycoside hydrolase family 43 protein</fullName>
    </submittedName>
</protein>
<dbReference type="GO" id="GO:0004553">
    <property type="term" value="F:hydrolase activity, hydrolyzing O-glycosyl compounds"/>
    <property type="evidence" value="ECO:0007669"/>
    <property type="project" value="InterPro"/>
</dbReference>
<keyword evidence="2" id="KW-0858">Xylan degradation</keyword>
<dbReference type="EMBL" id="JAHCMY010000018">
    <property type="protein sequence ID" value="MBS9525737.1"/>
    <property type="molecule type" value="Genomic_DNA"/>
</dbReference>
<dbReference type="InterPro" id="IPR006710">
    <property type="entry name" value="Glyco_hydro_43"/>
</dbReference>
<feature type="active site" description="Proton donor" evidence="6">
    <location>
        <position position="260"/>
    </location>
</feature>
<dbReference type="CDD" id="cd08991">
    <property type="entry name" value="GH43_HoAraf43-like"/>
    <property type="match status" value="1"/>
</dbReference>
<evidence type="ECO:0000313" key="9">
    <source>
        <dbReference type="EMBL" id="MBS9525737.1"/>
    </source>
</evidence>
<dbReference type="PANTHER" id="PTHR43772">
    <property type="entry name" value="ENDO-1,4-BETA-XYLANASE"/>
    <property type="match status" value="1"/>
</dbReference>
<evidence type="ECO:0000256" key="2">
    <source>
        <dbReference type="ARBA" id="ARBA00022651"/>
    </source>
</evidence>
<proteinExistence type="inferred from homology"/>
<evidence type="ECO:0000256" key="4">
    <source>
        <dbReference type="ARBA" id="ARBA00023277"/>
    </source>
</evidence>
<sequence>MKISFTSFIIMVFSIAILPLGCKQRQAEESNSFPTDFISNPLNVEFGDPYILDDGNGKFYMYGTGGGAKNGFVVYESEDLQAWENKGQVFSGNTKDSWSVANFWAPEVYKFDNQYYMFYSADWRNNPTNEEENFKIGVAVADSPTGPFKDMKNEPLFDPGYPIIDANVYEDKDGKFYLYYSRACYKHPVESEISTWAKEKGLFGEVEESWIYGVELAPDFLGVIGEPVLLLRPPVTMDDSQAEWESRSVTAGEVNRRWTEGSFTFKHGDLYYIMYSANHFAGEHYAVGYATGPSPLGPFEKASNNPVIEKNTATGGEVTGTGHNSVLFSPDRKEMYAVYHGRTQRSGDERVVFIDRMSINDNGQLEVHGPTTSE</sequence>
<keyword evidence="4" id="KW-0119">Carbohydrate metabolism</keyword>
<feature type="active site" description="Proton acceptor" evidence="6">
    <location>
        <position position="48"/>
    </location>
</feature>
<dbReference type="Gene3D" id="2.115.10.20">
    <property type="entry name" value="Glycosyl hydrolase domain, family 43"/>
    <property type="match status" value="1"/>
</dbReference>
<comment type="caution">
    <text evidence="9">The sequence shown here is derived from an EMBL/GenBank/DDBJ whole genome shotgun (WGS) entry which is preliminary data.</text>
</comment>
<keyword evidence="3 8" id="KW-0378">Hydrolase</keyword>
<dbReference type="RefSeq" id="WP_213946596.1">
    <property type="nucleotide sequence ID" value="NZ_JAHCMY010000018.1"/>
</dbReference>
<keyword evidence="5 8" id="KW-0326">Glycosidase</keyword>
<evidence type="ECO:0000256" key="8">
    <source>
        <dbReference type="RuleBase" id="RU361187"/>
    </source>
</evidence>
<evidence type="ECO:0000256" key="7">
    <source>
        <dbReference type="PIRSR" id="PIRSR606710-2"/>
    </source>
</evidence>
<feature type="site" description="Important for catalytic activity, responsible for pKa modulation of the active site Glu and correct orientation of both the proton donor and substrate" evidence="7">
    <location>
        <position position="165"/>
    </location>
</feature>
<gene>
    <name evidence="9" type="ORF">KI659_17085</name>
</gene>
<dbReference type="AlphaFoldDB" id="A0AAP2CKC7"/>
<dbReference type="PANTHER" id="PTHR43772:SF2">
    <property type="entry name" value="PUTATIVE (AFU_ORTHOLOGUE AFUA_2G04480)-RELATED"/>
    <property type="match status" value="1"/>
</dbReference>
<dbReference type="Pfam" id="PF04616">
    <property type="entry name" value="Glyco_hydro_43"/>
    <property type="match status" value="1"/>
</dbReference>
<dbReference type="GO" id="GO:0045493">
    <property type="term" value="P:xylan catabolic process"/>
    <property type="evidence" value="ECO:0007669"/>
    <property type="project" value="UniProtKB-KW"/>
</dbReference>
<dbReference type="SUPFAM" id="SSF75005">
    <property type="entry name" value="Arabinanase/levansucrase/invertase"/>
    <property type="match status" value="1"/>
</dbReference>
<accession>A0AAP2CKC7</accession>
<keyword evidence="2" id="KW-0624">Polysaccharide degradation</keyword>
<evidence type="ECO:0000256" key="1">
    <source>
        <dbReference type="ARBA" id="ARBA00009865"/>
    </source>
</evidence>
<evidence type="ECO:0000256" key="3">
    <source>
        <dbReference type="ARBA" id="ARBA00022801"/>
    </source>
</evidence>
<dbReference type="InterPro" id="IPR052176">
    <property type="entry name" value="Glycosyl_Hydrlase_43_Enz"/>
</dbReference>